<comment type="caution">
    <text evidence="2">The sequence shown here is derived from an EMBL/GenBank/DDBJ whole genome shotgun (WGS) entry which is preliminary data.</text>
</comment>
<reference evidence="2 3" key="1">
    <citation type="submission" date="2023-08" db="EMBL/GenBank/DDBJ databases">
        <title>Draft genome sequence of Algoriphagus confluentis.</title>
        <authorList>
            <person name="Takatani N."/>
            <person name="Hosokawa M."/>
            <person name="Sawabe T."/>
        </authorList>
    </citation>
    <scope>NUCLEOTIDE SEQUENCE [LARGE SCALE GENOMIC DNA]</scope>
    <source>
        <strain evidence="2 3">NBRC 111222</strain>
    </source>
</reference>
<keyword evidence="3" id="KW-1185">Reference proteome</keyword>
<sequence>MEKTLSFFLFFFLLQLAMAQESNRVNYSRLGISFTIPNTWQGQEYGEAVLLQSQSIPGIILISTHNQKMAELRAQGSQGINDGQGTSLQLVGNLENIGQHTIAGNYQGTLEGNPAKTYIIALENPTGGLGVTILVAAQPQQFSESLKNAGKELADSFQFAQVDYSEELTEWKTWLSGMRLTYLESYNSPSYSDGGISGGYSLRRVIDLCPQGYFNYSGSSSFSMDGLGHSGSSQKGDGTWEILIGNDGTPLLRLTYYNGDYGDYRLEYKDEKLFLNGDRYFRTNDSQNKPNCN</sequence>
<name>A0ABQ6PHQ5_9BACT</name>
<evidence type="ECO:0000313" key="2">
    <source>
        <dbReference type="EMBL" id="GMQ27404.1"/>
    </source>
</evidence>
<feature type="signal peptide" evidence="1">
    <location>
        <begin position="1"/>
        <end position="19"/>
    </location>
</feature>
<evidence type="ECO:0008006" key="4">
    <source>
        <dbReference type="Google" id="ProtNLM"/>
    </source>
</evidence>
<dbReference type="RefSeq" id="WP_338222216.1">
    <property type="nucleotide sequence ID" value="NZ_BTPD01000001.1"/>
</dbReference>
<evidence type="ECO:0000313" key="3">
    <source>
        <dbReference type="Proteomes" id="UP001338309"/>
    </source>
</evidence>
<accession>A0ABQ6PHQ5</accession>
<dbReference type="Proteomes" id="UP001338309">
    <property type="component" value="Unassembled WGS sequence"/>
</dbReference>
<evidence type="ECO:0000256" key="1">
    <source>
        <dbReference type="SAM" id="SignalP"/>
    </source>
</evidence>
<protein>
    <recommendedName>
        <fullName evidence="4">DUF3472 domain-containing protein</fullName>
    </recommendedName>
</protein>
<organism evidence="2 3">
    <name type="scientific">Algoriphagus confluentis</name>
    <dbReference type="NCBI Taxonomy" id="1697556"/>
    <lineage>
        <taxon>Bacteria</taxon>
        <taxon>Pseudomonadati</taxon>
        <taxon>Bacteroidota</taxon>
        <taxon>Cytophagia</taxon>
        <taxon>Cytophagales</taxon>
        <taxon>Cyclobacteriaceae</taxon>
        <taxon>Algoriphagus</taxon>
    </lineage>
</organism>
<proteinExistence type="predicted"/>
<feature type="chain" id="PRO_5046263328" description="DUF3472 domain-containing protein" evidence="1">
    <location>
        <begin position="20"/>
        <end position="293"/>
    </location>
</feature>
<dbReference type="EMBL" id="BTPD01000001">
    <property type="protein sequence ID" value="GMQ27404.1"/>
    <property type="molecule type" value="Genomic_DNA"/>
</dbReference>
<keyword evidence="1" id="KW-0732">Signal</keyword>
<gene>
    <name evidence="2" type="ORF">Aconfl_00460</name>
</gene>